<evidence type="ECO:0000313" key="1">
    <source>
        <dbReference type="EMBL" id="KAI4373240.1"/>
    </source>
</evidence>
<organism evidence="1 2">
    <name type="scientific">Melastoma candidum</name>
    <dbReference type="NCBI Taxonomy" id="119954"/>
    <lineage>
        <taxon>Eukaryota</taxon>
        <taxon>Viridiplantae</taxon>
        <taxon>Streptophyta</taxon>
        <taxon>Embryophyta</taxon>
        <taxon>Tracheophyta</taxon>
        <taxon>Spermatophyta</taxon>
        <taxon>Magnoliopsida</taxon>
        <taxon>eudicotyledons</taxon>
        <taxon>Gunneridae</taxon>
        <taxon>Pentapetalae</taxon>
        <taxon>rosids</taxon>
        <taxon>malvids</taxon>
        <taxon>Myrtales</taxon>
        <taxon>Melastomataceae</taxon>
        <taxon>Melastomatoideae</taxon>
        <taxon>Melastomateae</taxon>
        <taxon>Melastoma</taxon>
    </lineage>
</organism>
<dbReference type="Proteomes" id="UP001057402">
    <property type="component" value="Chromosome 4"/>
</dbReference>
<dbReference type="EMBL" id="CM042883">
    <property type="protein sequence ID" value="KAI4373240.1"/>
    <property type="molecule type" value="Genomic_DNA"/>
</dbReference>
<accession>A0ACB9R2X1</accession>
<evidence type="ECO:0000313" key="2">
    <source>
        <dbReference type="Proteomes" id="UP001057402"/>
    </source>
</evidence>
<proteinExistence type="predicted"/>
<comment type="caution">
    <text evidence="1">The sequence shown here is derived from an EMBL/GenBank/DDBJ whole genome shotgun (WGS) entry which is preliminary data.</text>
</comment>
<name>A0ACB9R2X1_9MYRT</name>
<gene>
    <name evidence="1" type="ORF">MLD38_011388</name>
</gene>
<sequence length="737" mass="80706">MANFGGKRAGQIVRLGGNGIGQVMAAVAVAFLVRLVSVPGPSLSADDEGDYETDDAVGGGEGGQDVGDDSVSGGGVRPVTIRWRNVTCSLSDKKSKSVRFLLNNVSGEAKPGRLLAIMGASGSGKTTLLNVLAGQLVASPRLHLSGLLEINGKPRSNKSYKFAYIRQEDLFFSQLTVRETLSLAAELQLGEVYTAQERDEYVNNLLFKMGLVSCANTNVGDAKVRGISGGEKKRLSLACELIASPSVIFADEPTTGLDAFQAEKVMETLRQLAQDGHTVICSIHQPRGSVYYKFDDILLLTEGALIYAGPAHNEPLKYFSKFGYTCPDHMNPAEFLADLISVDYSSSENVNTSQKRIDGLVESFSQQSTLTLYAAPLNRKETFKSHISLNRKTNGGRKGGWWREFRLLLRRAWLQAFRDGPTNKVRANMSVASAIIFGSVFWRMGRSQTSIQDRMGLLQVAAINTAMAALTKTVSVFPKERAIVDRERAKGSYSLGPYLLSKLLAETPIGAAFPLMFGALVYPMARLHPSLCRFAKFCGIITVESFAASAMGLTVGAMVPTTEAAMAVGPSLMTVFIVFGGYYINASNTPVIFRWIPRVSLIRWAFQGLCINEFRGLEFDHEHSFHLQTGEQALERLSFGGSTIGDTVTAQSRILLFWYCNTYILLEKNKPKYQLIEPPPSEAGELKSLAENELLDLDYIKEKVETDTITADESESYQKFESPPADKIRPFILEGEE</sequence>
<reference evidence="2" key="1">
    <citation type="journal article" date="2023" name="Front. Plant Sci.">
        <title>Chromosomal-level genome assembly of Melastoma candidum provides insights into trichome evolution.</title>
        <authorList>
            <person name="Zhong Y."/>
            <person name="Wu W."/>
            <person name="Sun C."/>
            <person name="Zou P."/>
            <person name="Liu Y."/>
            <person name="Dai S."/>
            <person name="Zhou R."/>
        </authorList>
    </citation>
    <scope>NUCLEOTIDE SEQUENCE [LARGE SCALE GENOMIC DNA]</scope>
</reference>
<keyword evidence="2" id="KW-1185">Reference proteome</keyword>
<protein>
    <submittedName>
        <fullName evidence="1">Uncharacterized protein</fullName>
    </submittedName>
</protein>